<organism evidence="1 2">
    <name type="scientific">Tectimicrobiota bacterium</name>
    <dbReference type="NCBI Taxonomy" id="2528274"/>
    <lineage>
        <taxon>Bacteria</taxon>
        <taxon>Pseudomonadati</taxon>
        <taxon>Nitrospinota/Tectimicrobiota group</taxon>
        <taxon>Candidatus Tectimicrobiota</taxon>
    </lineage>
</organism>
<dbReference type="InterPro" id="IPR011990">
    <property type="entry name" value="TPR-like_helical_dom_sf"/>
</dbReference>
<dbReference type="AlphaFoldDB" id="A0A937W175"/>
<dbReference type="SUPFAM" id="SSF48452">
    <property type="entry name" value="TPR-like"/>
    <property type="match status" value="1"/>
</dbReference>
<name>A0A937W175_UNCTE</name>
<sequence length="170" mass="18868">MDARMMLHAEAFLETARHLTPLQRQIVRHLYEKGPCLLLELAVRLLTFPEEVRQPVQELRALGIIHTEGFAGGKFVAELLSLSPEGREVVHLLNSDAPRQAALADTRRATESVSAPNPRQQEIELLRQLGDLAKQEGKTDEARAWYEEALKIARGVSAEPPSSPTSSSTQ</sequence>
<reference evidence="1" key="1">
    <citation type="submission" date="2019-03" db="EMBL/GenBank/DDBJ databases">
        <title>Lake Tanganyika Metagenome-Assembled Genomes (MAGs).</title>
        <authorList>
            <person name="Tran P."/>
        </authorList>
    </citation>
    <scope>NUCLEOTIDE SEQUENCE</scope>
    <source>
        <strain evidence="1">K_DeepCast_65m_m2_066</strain>
    </source>
</reference>
<evidence type="ECO:0000313" key="1">
    <source>
        <dbReference type="EMBL" id="MBM3224946.1"/>
    </source>
</evidence>
<evidence type="ECO:0008006" key="3">
    <source>
        <dbReference type="Google" id="ProtNLM"/>
    </source>
</evidence>
<dbReference type="Proteomes" id="UP000712673">
    <property type="component" value="Unassembled WGS sequence"/>
</dbReference>
<dbReference type="Gene3D" id="1.25.40.10">
    <property type="entry name" value="Tetratricopeptide repeat domain"/>
    <property type="match status" value="1"/>
</dbReference>
<dbReference type="InterPro" id="IPR036390">
    <property type="entry name" value="WH_DNA-bd_sf"/>
</dbReference>
<dbReference type="EMBL" id="VGLS01000443">
    <property type="protein sequence ID" value="MBM3224946.1"/>
    <property type="molecule type" value="Genomic_DNA"/>
</dbReference>
<protein>
    <recommendedName>
        <fullName evidence="3">Tetratricopeptide repeat protein</fullName>
    </recommendedName>
</protein>
<accession>A0A937W175</accession>
<comment type="caution">
    <text evidence="1">The sequence shown here is derived from an EMBL/GenBank/DDBJ whole genome shotgun (WGS) entry which is preliminary data.</text>
</comment>
<gene>
    <name evidence="1" type="ORF">FJZ47_14240</name>
</gene>
<proteinExistence type="predicted"/>
<dbReference type="SUPFAM" id="SSF46785">
    <property type="entry name" value="Winged helix' DNA-binding domain"/>
    <property type="match status" value="1"/>
</dbReference>
<evidence type="ECO:0000313" key="2">
    <source>
        <dbReference type="Proteomes" id="UP000712673"/>
    </source>
</evidence>